<evidence type="ECO:0000256" key="1">
    <source>
        <dbReference type="SAM" id="Phobius"/>
    </source>
</evidence>
<feature type="transmembrane region" description="Helical" evidence="1">
    <location>
        <begin position="360"/>
        <end position="380"/>
    </location>
</feature>
<gene>
    <name evidence="3" type="ORF">FWK35_00024463</name>
</gene>
<keyword evidence="4" id="KW-1185">Reference proteome</keyword>
<protein>
    <submittedName>
        <fullName evidence="3">PiggyBac transposable element-derived protein 3-like</fullName>
    </submittedName>
</protein>
<dbReference type="InterPro" id="IPR029526">
    <property type="entry name" value="PGBD"/>
</dbReference>
<dbReference type="PANTHER" id="PTHR47272">
    <property type="entry name" value="DDE_TNP_1_7 DOMAIN-CONTAINING PROTEIN"/>
    <property type="match status" value="1"/>
</dbReference>
<evidence type="ECO:0000259" key="2">
    <source>
        <dbReference type="Pfam" id="PF13843"/>
    </source>
</evidence>
<name>A0A6G0XTD5_APHCR</name>
<dbReference type="AlphaFoldDB" id="A0A6G0XTD5"/>
<dbReference type="OrthoDB" id="6625073at2759"/>
<dbReference type="Proteomes" id="UP000478052">
    <property type="component" value="Unassembled WGS sequence"/>
</dbReference>
<proteinExistence type="predicted"/>
<comment type="caution">
    <text evidence="3">The sequence shown here is derived from an EMBL/GenBank/DDBJ whole genome shotgun (WGS) entry which is preliminary data.</text>
</comment>
<accession>A0A6G0XTD5</accession>
<feature type="domain" description="PiggyBac transposable element-derived protein" evidence="2">
    <location>
        <begin position="119"/>
        <end position="184"/>
    </location>
</feature>
<evidence type="ECO:0000313" key="3">
    <source>
        <dbReference type="EMBL" id="KAF0743682.1"/>
    </source>
</evidence>
<reference evidence="3 4" key="1">
    <citation type="submission" date="2019-08" db="EMBL/GenBank/DDBJ databases">
        <title>Whole genome of Aphis craccivora.</title>
        <authorList>
            <person name="Voronova N.V."/>
            <person name="Shulinski R.S."/>
            <person name="Bandarenka Y.V."/>
            <person name="Zhorov D.G."/>
            <person name="Warner D."/>
        </authorList>
    </citation>
    <scope>NUCLEOTIDE SEQUENCE [LARGE SCALE GENOMIC DNA]</scope>
    <source>
        <strain evidence="3">180601</strain>
        <tissue evidence="3">Whole Body</tissue>
    </source>
</reference>
<keyword evidence="1" id="KW-0472">Membrane</keyword>
<dbReference type="EMBL" id="VUJU01007554">
    <property type="protein sequence ID" value="KAF0743682.1"/>
    <property type="molecule type" value="Genomic_DNA"/>
</dbReference>
<organism evidence="3 4">
    <name type="scientific">Aphis craccivora</name>
    <name type="common">Cowpea aphid</name>
    <dbReference type="NCBI Taxonomy" id="307492"/>
    <lineage>
        <taxon>Eukaryota</taxon>
        <taxon>Metazoa</taxon>
        <taxon>Ecdysozoa</taxon>
        <taxon>Arthropoda</taxon>
        <taxon>Hexapoda</taxon>
        <taxon>Insecta</taxon>
        <taxon>Pterygota</taxon>
        <taxon>Neoptera</taxon>
        <taxon>Paraneoptera</taxon>
        <taxon>Hemiptera</taxon>
        <taxon>Sternorrhyncha</taxon>
        <taxon>Aphidomorpha</taxon>
        <taxon>Aphidoidea</taxon>
        <taxon>Aphididae</taxon>
        <taxon>Aphidini</taxon>
        <taxon>Aphis</taxon>
        <taxon>Aphis</taxon>
    </lineage>
</organism>
<evidence type="ECO:0000313" key="4">
    <source>
        <dbReference type="Proteomes" id="UP000478052"/>
    </source>
</evidence>
<dbReference type="Pfam" id="PF13843">
    <property type="entry name" value="DDE_Tnp_1_7"/>
    <property type="match status" value="2"/>
</dbReference>
<keyword evidence="1" id="KW-1133">Transmembrane helix</keyword>
<feature type="domain" description="PiggyBac transposable element-derived protein" evidence="2">
    <location>
        <begin position="236"/>
        <end position="367"/>
    </location>
</feature>
<keyword evidence="1" id="KW-0812">Transmembrane</keyword>
<sequence>MRVLKKGLTDEELVELLDWNISDDDQDGSDIEDLDDLNNIVELFDNDDIPLIINNDNEVTNDSDTLNLPVDLGEIQLDFTENTYNLPTENQPNNVSIQKANFCSEPQFLLFEPTSLPNEISQYWNTDIGFTPIKNVMSKRRFEQIRKCIHFNDNTSAYHKDHTLHDRLHKIRPVIEDLNNFIKQYLPLKPHKWGYKFVVLCGSSGYSYKLELYTGQENCEQSRLQSEPGLMPVLMLYQGIHSLGTVRQNRIPNCNFLAEKVINKKPRGTSYEYVAVYDDIPVTSVLWKDNKLVTLLSSFCGILPEETIRRFDKKEKENIEVSCPFIIKEYNKHMGGVDLLDSLIGRYKIKMRSKKWYMRLWYHLIYFSSYLLCFYLIFIIV</sequence>